<protein>
    <submittedName>
        <fullName evidence="1">Uncharacterized protein</fullName>
    </submittedName>
</protein>
<geneLocation type="plasmid" evidence="1">
    <name>unnamed1</name>
</geneLocation>
<evidence type="ECO:0000313" key="2">
    <source>
        <dbReference type="Proteomes" id="UP000267268"/>
    </source>
</evidence>
<dbReference type="OrthoDB" id="9834430at2"/>
<gene>
    <name evidence="1" type="ORF">EI427_25640</name>
</gene>
<evidence type="ECO:0000313" key="1">
    <source>
        <dbReference type="EMBL" id="AZQ65621.1"/>
    </source>
</evidence>
<keyword evidence="2" id="KW-1185">Reference proteome</keyword>
<dbReference type="EMBL" id="CP034564">
    <property type="protein sequence ID" value="AZQ65621.1"/>
    <property type="molecule type" value="Genomic_DNA"/>
</dbReference>
<organism evidence="1 2">
    <name type="scientific">Flammeovirga pectinis</name>
    <dbReference type="NCBI Taxonomy" id="2494373"/>
    <lineage>
        <taxon>Bacteria</taxon>
        <taxon>Pseudomonadati</taxon>
        <taxon>Bacteroidota</taxon>
        <taxon>Cytophagia</taxon>
        <taxon>Cytophagales</taxon>
        <taxon>Flammeovirgaceae</taxon>
        <taxon>Flammeovirga</taxon>
    </lineage>
</organism>
<dbReference type="RefSeq" id="WP_126620517.1">
    <property type="nucleotide sequence ID" value="NZ_CP034564.1"/>
</dbReference>
<dbReference type="GeneID" id="39493363"/>
<keyword evidence="1" id="KW-0614">Plasmid</keyword>
<dbReference type="AlphaFoldDB" id="A0A3S9PBM0"/>
<accession>A0A3S9PBM0</accession>
<sequence length="137" mass="16095">MSKLKVLNIKIAVQLRPILSKYIITLQNEYVMNEYYKNFKNEVFKEKSSSVNVAQKRLSVEIEKKSGDHDAIELNLPKNDHNDLYLVLLDTLKEFKYQFLNTELENPNDVEKIKEYKELYLKLKGIVNDHFGNVEGV</sequence>
<dbReference type="KEGG" id="fll:EI427_25640"/>
<reference evidence="1 2" key="1">
    <citation type="submission" date="2018-12" db="EMBL/GenBank/DDBJ databases">
        <title>Flammeovirga pectinis sp. nov., isolated from the gut of the Korean scallop, Patinopecten yessoensis.</title>
        <authorList>
            <person name="Bae J.-W."/>
            <person name="Jeong Y.-S."/>
            <person name="Kang W."/>
        </authorList>
    </citation>
    <scope>NUCLEOTIDE SEQUENCE [LARGE SCALE GENOMIC DNA]</scope>
    <source>
        <strain evidence="1 2">L12M1</strain>
        <plasmid evidence="1 2">unnamed1</plasmid>
    </source>
</reference>
<name>A0A3S9PBM0_9BACT</name>
<dbReference type="Proteomes" id="UP000267268">
    <property type="component" value="Plasmid unnamed1"/>
</dbReference>
<proteinExistence type="predicted"/>